<evidence type="ECO:0000313" key="2">
    <source>
        <dbReference type="EMBL" id="OLY78513.1"/>
    </source>
</evidence>
<evidence type="ECO:0000313" key="3">
    <source>
        <dbReference type="Proteomes" id="UP000187455"/>
    </source>
</evidence>
<dbReference type="STRING" id="133383.A0A1R0GNP0"/>
<gene>
    <name evidence="2" type="ORF">AYI68_g7438</name>
</gene>
<reference evidence="2 3" key="1">
    <citation type="journal article" date="2016" name="Mol. Biol. Evol.">
        <title>Genome-Wide Survey of Gut Fungi (Harpellales) Reveals the First Horizontally Transferred Ubiquitin Gene from a Mosquito Host.</title>
        <authorList>
            <person name="Wang Y."/>
            <person name="White M.M."/>
            <person name="Kvist S."/>
            <person name="Moncalvo J.M."/>
        </authorList>
    </citation>
    <scope>NUCLEOTIDE SEQUENCE [LARGE SCALE GENOMIC DNA]</scope>
    <source>
        <strain evidence="2 3">ALG-7-W6</strain>
    </source>
</reference>
<dbReference type="AlphaFoldDB" id="A0A1R0GNP0"/>
<dbReference type="EMBL" id="LSSL01006259">
    <property type="protein sequence ID" value="OLY78513.1"/>
    <property type="molecule type" value="Genomic_DNA"/>
</dbReference>
<feature type="compositionally biased region" description="Basic and acidic residues" evidence="1">
    <location>
        <begin position="100"/>
        <end position="112"/>
    </location>
</feature>
<evidence type="ECO:0000256" key="1">
    <source>
        <dbReference type="SAM" id="MobiDB-lite"/>
    </source>
</evidence>
<dbReference type="OrthoDB" id="17089at2759"/>
<organism evidence="2 3">
    <name type="scientific">Smittium mucronatum</name>
    <dbReference type="NCBI Taxonomy" id="133383"/>
    <lineage>
        <taxon>Eukaryota</taxon>
        <taxon>Fungi</taxon>
        <taxon>Fungi incertae sedis</taxon>
        <taxon>Zoopagomycota</taxon>
        <taxon>Kickxellomycotina</taxon>
        <taxon>Harpellomycetes</taxon>
        <taxon>Harpellales</taxon>
        <taxon>Legeriomycetaceae</taxon>
        <taxon>Smittium</taxon>
    </lineage>
</organism>
<dbReference type="Proteomes" id="UP000187455">
    <property type="component" value="Unassembled WGS sequence"/>
</dbReference>
<feature type="compositionally biased region" description="Polar residues" evidence="1">
    <location>
        <begin position="80"/>
        <end position="98"/>
    </location>
</feature>
<name>A0A1R0GNP0_9FUNG</name>
<comment type="caution">
    <text evidence="2">The sequence shown here is derived from an EMBL/GenBank/DDBJ whole genome shotgun (WGS) entry which is preliminary data.</text>
</comment>
<accession>A0A1R0GNP0</accession>
<proteinExistence type="predicted"/>
<protein>
    <submittedName>
        <fullName evidence="2">Uncharacterized protein</fullName>
    </submittedName>
</protein>
<sequence length="192" mass="21712">MISNFFVSRNLISVQSVSKNKLFSSKRFIKTTTRSKYGGKNNRNKAAKTLIPEQNVKSESILDNLAKINVPQVESSLLNSSTGVNQNLNPKNSSTAIDQFNHDSKDEKDLKDSEKDKVIGLMAKTAEDRRKIIPPGTPVGSATPGYKFTQVSVKERLRNKYKDTIDKEKNLKRREELFRQIGESYWQGVMGK</sequence>
<feature type="region of interest" description="Disordered" evidence="1">
    <location>
        <begin position="80"/>
        <end position="112"/>
    </location>
</feature>
<keyword evidence="3" id="KW-1185">Reference proteome</keyword>